<dbReference type="EMBL" id="MN739477">
    <property type="protein sequence ID" value="QHT06868.1"/>
    <property type="molecule type" value="Genomic_DNA"/>
</dbReference>
<protein>
    <submittedName>
        <fullName evidence="1">Uncharacterized protein</fullName>
    </submittedName>
</protein>
<name>A0A6C0CQN4_9ZZZZ</name>
<sequence>MNLQKIKPCRPRPIYMNKNGGNMCFTLMSNVHVKNLEKQPHIKQVQTHIMSSPPHSLLKKQNEYYNYYIKNKTHFYVKNIKK</sequence>
<organism evidence="1">
    <name type="scientific">viral metagenome</name>
    <dbReference type="NCBI Taxonomy" id="1070528"/>
    <lineage>
        <taxon>unclassified sequences</taxon>
        <taxon>metagenomes</taxon>
        <taxon>organismal metagenomes</taxon>
    </lineage>
</organism>
<reference evidence="1" key="1">
    <citation type="journal article" date="2020" name="Nature">
        <title>Giant virus diversity and host interactions through global metagenomics.</title>
        <authorList>
            <person name="Schulz F."/>
            <person name="Roux S."/>
            <person name="Paez-Espino D."/>
            <person name="Jungbluth S."/>
            <person name="Walsh D.A."/>
            <person name="Denef V.J."/>
            <person name="McMahon K.D."/>
            <person name="Konstantinidis K.T."/>
            <person name="Eloe-Fadrosh E.A."/>
            <person name="Kyrpides N.C."/>
            <person name="Woyke T."/>
        </authorList>
    </citation>
    <scope>NUCLEOTIDE SEQUENCE</scope>
    <source>
        <strain evidence="1">GVMAG-M-3300021473-15</strain>
    </source>
</reference>
<evidence type="ECO:0000313" key="1">
    <source>
        <dbReference type="EMBL" id="QHT06868.1"/>
    </source>
</evidence>
<proteinExistence type="predicted"/>
<accession>A0A6C0CQN4</accession>
<dbReference type="AlphaFoldDB" id="A0A6C0CQN4"/>